<name>A0A317JPY4_9BACT</name>
<dbReference type="EMBL" id="PSRQ01000059">
    <property type="protein sequence ID" value="PWU22645.1"/>
    <property type="molecule type" value="Genomic_DNA"/>
</dbReference>
<evidence type="ECO:0000313" key="2">
    <source>
        <dbReference type="Proteomes" id="UP000246104"/>
    </source>
</evidence>
<protein>
    <submittedName>
        <fullName evidence="1">Uncharacterized protein</fullName>
    </submittedName>
</protein>
<dbReference type="Proteomes" id="UP000246104">
    <property type="component" value="Unassembled WGS sequence"/>
</dbReference>
<sequence>MGRSEQNIQLEEQLQRLKLPGYPLGDPLAIGIICFIAEGSPKDVPDILMIGRMQGFIPFEASNRDVMLTLHMLIDFNWLAFTTTRLVKAGPRVEELYTKQNK</sequence>
<dbReference type="AlphaFoldDB" id="A0A317JPY4"/>
<evidence type="ECO:0000313" key="1">
    <source>
        <dbReference type="EMBL" id="PWU22645.1"/>
    </source>
</evidence>
<reference evidence="1 2" key="1">
    <citation type="submission" date="2018-02" db="EMBL/GenBank/DDBJ databases">
        <title>Genomic Reconstructions from Amazon Rainforest and Pasture Soil Reveal Novel Insights into the Physiology of Candidate Phyla in Tropical Sites.</title>
        <authorList>
            <person name="Kroeger M.E."/>
            <person name="Delmont T."/>
            <person name="Eren A.M."/>
            <person name="Guo J."/>
            <person name="Meyer K.M."/>
            <person name="Khan K."/>
            <person name="Rodrigues J.L.M."/>
            <person name="Bohannan B.J.M."/>
            <person name="Tringe S."/>
            <person name="Borges C.D."/>
            <person name="Tiedje J."/>
            <person name="Tsai S.M."/>
            <person name="Nusslein K."/>
        </authorList>
    </citation>
    <scope>NUCLEOTIDE SEQUENCE [LARGE SCALE GENOMIC DNA]</scope>
    <source>
        <strain evidence="1">Amazon FNV 2010 28 9</strain>
    </source>
</reference>
<gene>
    <name evidence="1" type="ORF">C5B42_05395</name>
</gene>
<organism evidence="1 2">
    <name type="scientific">Candidatus Cerribacteria bacterium 'Amazon FNV 2010 28 9'</name>
    <dbReference type="NCBI Taxonomy" id="2081795"/>
    <lineage>
        <taxon>Bacteria</taxon>
        <taxon>Candidatus Cerribacteria</taxon>
    </lineage>
</organism>
<comment type="caution">
    <text evidence="1">The sequence shown here is derived from an EMBL/GenBank/DDBJ whole genome shotgun (WGS) entry which is preliminary data.</text>
</comment>
<accession>A0A317JPY4</accession>
<proteinExistence type="predicted"/>